<organism evidence="1 2">
    <name type="scientific">Sphaerodactylus townsendi</name>
    <dbReference type="NCBI Taxonomy" id="933632"/>
    <lineage>
        <taxon>Eukaryota</taxon>
        <taxon>Metazoa</taxon>
        <taxon>Chordata</taxon>
        <taxon>Craniata</taxon>
        <taxon>Vertebrata</taxon>
        <taxon>Euteleostomi</taxon>
        <taxon>Lepidosauria</taxon>
        <taxon>Squamata</taxon>
        <taxon>Bifurcata</taxon>
        <taxon>Gekkota</taxon>
        <taxon>Sphaerodactylidae</taxon>
        <taxon>Sphaerodactylus</taxon>
    </lineage>
</organism>
<proteinExistence type="predicted"/>
<comment type="caution">
    <text evidence="1">The sequence shown here is derived from an EMBL/GenBank/DDBJ whole genome shotgun (WGS) entry which is preliminary data.</text>
</comment>
<gene>
    <name evidence="1" type="ORF">K3G42_029884</name>
</gene>
<keyword evidence="2" id="KW-1185">Reference proteome</keyword>
<dbReference type="EMBL" id="CM037619">
    <property type="protein sequence ID" value="KAH8008528.1"/>
    <property type="molecule type" value="Genomic_DNA"/>
</dbReference>
<reference evidence="1" key="1">
    <citation type="submission" date="2021-08" db="EMBL/GenBank/DDBJ databases">
        <title>The first chromosome-level gecko genome reveals the dynamic sex chromosomes of Neotropical dwarf geckos (Sphaerodactylidae: Sphaerodactylus).</title>
        <authorList>
            <person name="Pinto B.J."/>
            <person name="Keating S.E."/>
            <person name="Gamble T."/>
        </authorList>
    </citation>
    <scope>NUCLEOTIDE SEQUENCE</scope>
    <source>
        <strain evidence="1">TG3544</strain>
    </source>
</reference>
<dbReference type="Proteomes" id="UP000827872">
    <property type="component" value="Linkage Group LG06"/>
</dbReference>
<name>A0ACB8FSV8_9SAUR</name>
<evidence type="ECO:0000313" key="2">
    <source>
        <dbReference type="Proteomes" id="UP000827872"/>
    </source>
</evidence>
<protein>
    <submittedName>
        <fullName evidence="1">Uncharacterized protein</fullName>
    </submittedName>
</protein>
<accession>A0ACB8FSV8</accession>
<sequence>MAEHKETDGQMLGPGDKGAKALPGHCTQETPSPSPLPQASRATVPLPLPSPESAEAALLSSVSVLSPARLAAPIQEPPPPTHGFPQAVVEPPVSAAEQRPPITPLPTLLPSSPVRRCLSSSAAAISRYLAASCISQSLARKNGAPQAEELQAPCRPLPASQALPRYATDPLALLPKGAPKAPSNLAKARSSRDTSQVGCTPRCFGARPPSPARQRAWSVAGQAPEQCPRFSSASEPNSRVQSPSHCWGLGLGLAPRPSFAQAPPGVHRSPPSLSVPTPLGSCLPTLPPRCHRPRALLHGQLTGHSVAVGGLKGTAYPAAG</sequence>
<evidence type="ECO:0000313" key="1">
    <source>
        <dbReference type="EMBL" id="KAH8008528.1"/>
    </source>
</evidence>